<dbReference type="InterPro" id="IPR054182">
    <property type="entry name" value="DUF6889"/>
</dbReference>
<organism evidence="1 2">
    <name type="scientific">Rhodanobacter glycinis</name>
    <dbReference type="NCBI Taxonomy" id="582702"/>
    <lineage>
        <taxon>Bacteria</taxon>
        <taxon>Pseudomonadati</taxon>
        <taxon>Pseudomonadota</taxon>
        <taxon>Gammaproteobacteria</taxon>
        <taxon>Lysobacterales</taxon>
        <taxon>Rhodanobacteraceae</taxon>
        <taxon>Rhodanobacter</taxon>
    </lineage>
</organism>
<dbReference type="AlphaFoldDB" id="A0A5B9E2P0"/>
<sequence length="59" mass="6786">MRWSSLPNGEDWLLRPVVRQLCRFESLKDGTVDLCDIALMNDALDVIDENRVIAQGLKR</sequence>
<dbReference type="EMBL" id="CP042807">
    <property type="protein sequence ID" value="QEE24526.1"/>
    <property type="molecule type" value="Genomic_DNA"/>
</dbReference>
<dbReference type="KEGG" id="rgl:CS053_08435"/>
<name>A0A5B9E2P0_9GAMM</name>
<gene>
    <name evidence="1" type="ORF">CS053_08435</name>
</gene>
<accession>A0A5B9E2P0</accession>
<proteinExistence type="predicted"/>
<dbReference type="Pfam" id="PF21829">
    <property type="entry name" value="DUF6889"/>
    <property type="match status" value="1"/>
</dbReference>
<evidence type="ECO:0000313" key="1">
    <source>
        <dbReference type="EMBL" id="QEE24526.1"/>
    </source>
</evidence>
<reference evidence="1 2" key="1">
    <citation type="submission" date="2019-08" db="EMBL/GenBank/DDBJ databases">
        <title>Complete genome sequence of Rhodanobacter glycinis strain T01E-68 isolated from tomato root.</title>
        <authorList>
            <person name="Weon H.-Y."/>
            <person name="Lee S.A."/>
        </authorList>
    </citation>
    <scope>NUCLEOTIDE SEQUENCE [LARGE SCALE GENOMIC DNA]</scope>
    <source>
        <strain evidence="1 2">T01E-68</strain>
    </source>
</reference>
<dbReference type="Proteomes" id="UP000321807">
    <property type="component" value="Chromosome"/>
</dbReference>
<evidence type="ECO:0000313" key="2">
    <source>
        <dbReference type="Proteomes" id="UP000321807"/>
    </source>
</evidence>
<protein>
    <submittedName>
        <fullName evidence="1">Uncharacterized protein</fullName>
    </submittedName>
</protein>